<dbReference type="RefSeq" id="WP_285487645.1">
    <property type="nucleotide sequence ID" value="NZ_BSTI01000007.1"/>
</dbReference>
<dbReference type="AlphaFoldDB" id="A0A9W6R0L5"/>
<feature type="compositionally biased region" description="Low complexity" evidence="1">
    <location>
        <begin position="601"/>
        <end position="612"/>
    </location>
</feature>
<organism evidence="2 3">
    <name type="scientific">Amycolatopsis taiwanensis</name>
    <dbReference type="NCBI Taxonomy" id="342230"/>
    <lineage>
        <taxon>Bacteria</taxon>
        <taxon>Bacillati</taxon>
        <taxon>Actinomycetota</taxon>
        <taxon>Actinomycetes</taxon>
        <taxon>Pseudonocardiales</taxon>
        <taxon>Pseudonocardiaceae</taxon>
        <taxon>Amycolatopsis</taxon>
    </lineage>
</organism>
<dbReference type="Proteomes" id="UP001165136">
    <property type="component" value="Unassembled WGS sequence"/>
</dbReference>
<feature type="region of interest" description="Disordered" evidence="1">
    <location>
        <begin position="761"/>
        <end position="788"/>
    </location>
</feature>
<dbReference type="EMBL" id="BSTI01000007">
    <property type="protein sequence ID" value="GLY67128.1"/>
    <property type="molecule type" value="Genomic_DNA"/>
</dbReference>
<accession>A0A9W6R0L5</accession>
<comment type="caution">
    <text evidence="2">The sequence shown here is derived from an EMBL/GenBank/DDBJ whole genome shotgun (WGS) entry which is preliminary data.</text>
</comment>
<feature type="region of interest" description="Disordered" evidence="1">
    <location>
        <begin position="473"/>
        <end position="729"/>
    </location>
</feature>
<feature type="compositionally biased region" description="Basic and acidic residues" evidence="1">
    <location>
        <begin position="426"/>
        <end position="452"/>
    </location>
</feature>
<feature type="compositionally biased region" description="Basic and acidic residues" evidence="1">
    <location>
        <begin position="680"/>
        <end position="689"/>
    </location>
</feature>
<dbReference type="Gene3D" id="1.25.40.10">
    <property type="entry name" value="Tetratricopeptide repeat domain"/>
    <property type="match status" value="1"/>
</dbReference>
<protein>
    <submittedName>
        <fullName evidence="2">Uncharacterized protein</fullName>
    </submittedName>
</protein>
<feature type="region of interest" description="Disordered" evidence="1">
    <location>
        <begin position="354"/>
        <end position="460"/>
    </location>
</feature>
<gene>
    <name evidence="2" type="ORF">Atai01_37470</name>
</gene>
<evidence type="ECO:0000313" key="3">
    <source>
        <dbReference type="Proteomes" id="UP001165136"/>
    </source>
</evidence>
<evidence type="ECO:0000256" key="1">
    <source>
        <dbReference type="SAM" id="MobiDB-lite"/>
    </source>
</evidence>
<feature type="compositionally biased region" description="Basic and acidic residues" evidence="1">
    <location>
        <begin position="534"/>
        <end position="551"/>
    </location>
</feature>
<feature type="compositionally biased region" description="Low complexity" evidence="1">
    <location>
        <begin position="520"/>
        <end position="532"/>
    </location>
</feature>
<feature type="compositionally biased region" description="Low complexity" evidence="1">
    <location>
        <begin position="636"/>
        <end position="648"/>
    </location>
</feature>
<name>A0A9W6R0L5_9PSEU</name>
<keyword evidence="3" id="KW-1185">Reference proteome</keyword>
<dbReference type="InterPro" id="IPR011990">
    <property type="entry name" value="TPR-like_helical_dom_sf"/>
</dbReference>
<evidence type="ECO:0000313" key="2">
    <source>
        <dbReference type="EMBL" id="GLY67128.1"/>
    </source>
</evidence>
<proteinExistence type="predicted"/>
<reference evidence="2" key="1">
    <citation type="submission" date="2023-03" db="EMBL/GenBank/DDBJ databases">
        <title>Amycolatopsis taiwanensis NBRC 103393.</title>
        <authorList>
            <person name="Ichikawa N."/>
            <person name="Sato H."/>
            <person name="Tonouchi N."/>
        </authorList>
    </citation>
    <scope>NUCLEOTIDE SEQUENCE</scope>
    <source>
        <strain evidence="2">NBRC 103393</strain>
    </source>
</reference>
<sequence>MLAEAAALDLRAPELALVLGERASALAEDAGAAELWVRAESLVVTARVRTGLRAMTVARAVAALRAAEDLGDDVLAAGLRTDLAICARSVGVPLTGLAALRQALDVPGCSGAARAAVLCHLVGCLFQFGRKPDLDRMLTEADRLCSADDGLDDDGKLLARALVRVAVSAHRRRHGDVMGAADAARTGLGFLEQLEDPQADGGVARVRLVLQLVCSLLDRGDTRNALEIAQPVLDEAVRAASVAPAGWLRLAVATRILLPSGAAEAAAAVLREGVRSTERHDLHAITAQLWSELAHVEERLGRPAEAIGCLHRARAEEHLHARARRQAVSLLSGEFGNGDHAAVDLDDVLGCAPSAAGAARPAPPEAVAEQREPEQSAPSRTVESPSAAAPPAVRQRVATEPAKGERAVEKPAVAQRETAQVATRWPAEERAAESSAERRPSAHQRPVERTVGEAEPSTPSVARFKVAPVVALRPEADHEQSKTVAPLKPVKRPAVEPPVRAPADQPRVPLGFEALIRPQAETPGGAAETPAPRRAREESAAKPTTRHDSEHGSVAARSVLDRLGISAGGGGRRRAEPDDRPSSTSDAPTKSAEAPAGEPCASADSASPEASATGDSAPAEERRELAVEPPATERQAPAAAVPEPAPAEAETKVSMPVVNPNWLPRLKLPPSLAPFDELPADDKAADDKPPSTSETPFTNAPVIEHAGLGDPFPADRSGAPPLDDDLPPDAGLAELLARALAEHQAGTASAAALVKRFGGQSDSEARTVNGHGHHNGETPPNGRHRNGA</sequence>